<evidence type="ECO:0000313" key="2">
    <source>
        <dbReference type="EMBL" id="ORD94428.1"/>
    </source>
</evidence>
<name>A0A1Y1S8B8_9MICR</name>
<dbReference type="EMBL" id="LWDP01000021">
    <property type="protein sequence ID" value="ORD94428.1"/>
    <property type="molecule type" value="Genomic_DNA"/>
</dbReference>
<keyword evidence="1" id="KW-0812">Transmembrane</keyword>
<gene>
    <name evidence="2" type="ORF">ECANGB1_738</name>
</gene>
<comment type="caution">
    <text evidence="2">The sequence shown here is derived from an EMBL/GenBank/DDBJ whole genome shotgun (WGS) entry which is preliminary data.</text>
</comment>
<evidence type="ECO:0000256" key="1">
    <source>
        <dbReference type="SAM" id="Phobius"/>
    </source>
</evidence>
<organism evidence="2 3">
    <name type="scientific">Enterospora canceri</name>
    <dbReference type="NCBI Taxonomy" id="1081671"/>
    <lineage>
        <taxon>Eukaryota</taxon>
        <taxon>Fungi</taxon>
        <taxon>Fungi incertae sedis</taxon>
        <taxon>Microsporidia</taxon>
        <taxon>Enterocytozoonidae</taxon>
        <taxon>Enterospora</taxon>
    </lineage>
</organism>
<keyword evidence="1" id="KW-0472">Membrane</keyword>
<dbReference type="VEuPathDB" id="MicrosporidiaDB:ECANGB1_738"/>
<sequence length="292" mass="34547">MDRKSRNKIAIIYTVVMGLIILAIAAALGIYYGNNKSKYNKFKEEKAAKPPKKIKYKYFIPEDEIERTNMLFNLRELKLEELADKLQQLDPNEYLKKNFDKISKEAREVVKTKLKNNEIHLTGMVLFNIQLIYFHLHGYNLLETGFSYDDYANKGKLDVLSRDPALWYIFPLDENSTLQPEKLIMEFTYNMLCKETTILVDHAVPICSEFEKGLSRLTADPEVGDDWYNHKEYVYNMFKIIRVEKFFRKFEKGNTHLNKYRTYLTTHQERVLTNNVYYKQKDKIAATKSLVK</sequence>
<accession>A0A1Y1S8B8</accession>
<reference evidence="2 3" key="1">
    <citation type="journal article" date="2017" name="Environ. Microbiol.">
        <title>Decay of the glycolytic pathway and adaptation to intranuclear parasitism within Enterocytozoonidae microsporidia.</title>
        <authorList>
            <person name="Wiredu Boakye D."/>
            <person name="Jaroenlak P."/>
            <person name="Prachumwat A."/>
            <person name="Williams T.A."/>
            <person name="Bateman K.S."/>
            <person name="Itsathitphaisarn O."/>
            <person name="Sritunyalucksana K."/>
            <person name="Paszkiewicz K.H."/>
            <person name="Moore K.A."/>
            <person name="Stentiford G.D."/>
            <person name="Williams B.A."/>
        </authorList>
    </citation>
    <scope>NUCLEOTIDE SEQUENCE [LARGE SCALE GENOMIC DNA]</scope>
    <source>
        <strain evidence="2 3">GB1</strain>
    </source>
</reference>
<protein>
    <submittedName>
        <fullName evidence="2">Uncharacterized protein</fullName>
    </submittedName>
</protein>
<proteinExistence type="predicted"/>
<keyword evidence="1" id="KW-1133">Transmembrane helix</keyword>
<dbReference type="Proteomes" id="UP000192639">
    <property type="component" value="Unassembled WGS sequence"/>
</dbReference>
<keyword evidence="3" id="KW-1185">Reference proteome</keyword>
<feature type="transmembrane region" description="Helical" evidence="1">
    <location>
        <begin position="12"/>
        <end position="33"/>
    </location>
</feature>
<dbReference type="AlphaFoldDB" id="A0A1Y1S8B8"/>
<evidence type="ECO:0000313" key="3">
    <source>
        <dbReference type="Proteomes" id="UP000192639"/>
    </source>
</evidence>